<keyword evidence="2" id="KW-0812">Transmembrane</keyword>
<evidence type="ECO:0000256" key="3">
    <source>
        <dbReference type="ARBA" id="ARBA00022989"/>
    </source>
</evidence>
<organism evidence="7 8">
    <name type="scientific">Rivihabitans pingtungensis</name>
    <dbReference type="NCBI Taxonomy" id="1054498"/>
    <lineage>
        <taxon>Bacteria</taxon>
        <taxon>Pseudomonadati</taxon>
        <taxon>Pseudomonadota</taxon>
        <taxon>Betaproteobacteria</taxon>
        <taxon>Neisseriales</taxon>
        <taxon>Aquaspirillaceae</taxon>
        <taxon>Rivihabitans</taxon>
    </lineage>
</organism>
<evidence type="ECO:0000256" key="4">
    <source>
        <dbReference type="ARBA" id="ARBA00023136"/>
    </source>
</evidence>
<name>A0A318L442_9NEIS</name>
<protein>
    <submittedName>
        <fullName evidence="7">Autotransporter secretion inner membrane protein TamB</fullName>
    </submittedName>
</protein>
<dbReference type="Pfam" id="PF04357">
    <property type="entry name" value="TamB"/>
    <property type="match status" value="1"/>
</dbReference>
<dbReference type="GO" id="GO:0009306">
    <property type="term" value="P:protein secretion"/>
    <property type="evidence" value="ECO:0007669"/>
    <property type="project" value="InterPro"/>
</dbReference>
<proteinExistence type="predicted"/>
<evidence type="ECO:0000256" key="2">
    <source>
        <dbReference type="ARBA" id="ARBA00022692"/>
    </source>
</evidence>
<dbReference type="Proteomes" id="UP000247555">
    <property type="component" value="Unassembled WGS sequence"/>
</dbReference>
<evidence type="ECO:0000313" key="7">
    <source>
        <dbReference type="EMBL" id="PXX75976.1"/>
    </source>
</evidence>
<dbReference type="InterPro" id="IPR007452">
    <property type="entry name" value="TamB_C"/>
</dbReference>
<accession>A0A318L442</accession>
<feature type="region of interest" description="Disordered" evidence="5">
    <location>
        <begin position="1"/>
        <end position="22"/>
    </location>
</feature>
<comment type="subcellular location">
    <subcellularLocation>
        <location evidence="1">Membrane</location>
        <topology evidence="1">Single-pass membrane protein</topology>
    </subcellularLocation>
</comment>
<comment type="caution">
    <text evidence="7">The sequence shown here is derived from an EMBL/GenBank/DDBJ whole genome shotgun (WGS) entry which is preliminary data.</text>
</comment>
<evidence type="ECO:0000256" key="1">
    <source>
        <dbReference type="ARBA" id="ARBA00004167"/>
    </source>
</evidence>
<dbReference type="PANTHER" id="PTHR36985">
    <property type="entry name" value="TRANSLOCATION AND ASSEMBLY MODULE SUBUNIT TAMB"/>
    <property type="match status" value="1"/>
</dbReference>
<gene>
    <name evidence="7" type="ORF">DFR34_1238</name>
</gene>
<keyword evidence="4" id="KW-0472">Membrane</keyword>
<evidence type="ECO:0000259" key="6">
    <source>
        <dbReference type="Pfam" id="PF04357"/>
    </source>
</evidence>
<dbReference type="EMBL" id="QJKI01000023">
    <property type="protein sequence ID" value="PXX75976.1"/>
    <property type="molecule type" value="Genomic_DNA"/>
</dbReference>
<dbReference type="AlphaFoldDB" id="A0A318L442"/>
<reference evidence="7 8" key="1">
    <citation type="submission" date="2018-05" db="EMBL/GenBank/DDBJ databases">
        <title>Genomic Encyclopedia of Type Strains, Phase IV (KMG-IV): sequencing the most valuable type-strain genomes for metagenomic binning, comparative biology and taxonomic classification.</title>
        <authorList>
            <person name="Goeker M."/>
        </authorList>
    </citation>
    <scope>NUCLEOTIDE SEQUENCE [LARGE SCALE GENOMIC DNA]</scope>
    <source>
        <strain evidence="7 8">DSM 29661</strain>
    </source>
</reference>
<keyword evidence="8" id="KW-1185">Reference proteome</keyword>
<sequence>MTAATPPDAPESPPSSAVPPKPRRRWPWALAVVCLLPLLLLAALGSEAGLRAALAAAQSLSGGAVQVAALDGSLASGNLRLRGVLARTALSEYQLDELALRWRPAALWRGRLDIDALELGVLRLRTLAPDPTPPSLPADLRLPLALHIERLRLARLEVGSVALGPLLAKVDSDGEQHRLWVSEARTPWGEGHGEFTLAGAQPFALSGVWRHGGQLDGAPINGEARLSGDLRALQLALALGYQHSALGARATLAPFAAQPFARLRQAEATLVRLNPAQWLPGAPEADISLSVASAPVSAARQRLRLRADNALAGDWAAKRLPWLDGDAELDINADALTLRQLTVHALDGEFTGSGHWRPEAFSMDGVLRGLRLQRLAPALPDWPADGAVQLRGRPDAPQFSVQLNDRQQRELRAELALAGIGAARKLLLNTLQLRDGPARLDGAGELALAGERAFRLQATLRQLNPARWSPQLDAGQLNAALSVQGAAQPLRVQGELTLADSQYRGQPASARLRGQWDGQRAHGLSLDAQLGGNQLHADGALGGERDSLRFTLAAPRLEQLGSGFAGELQGQGQLLGQGWRLRLNGELRARRLRAPGGVSVDSLQLQARLPDDFNLPGEATLEARQLRAAGWQISSAQARYQGQRARHTLSASARGDGPQGEFDVQAALEGGWQNGQGWQGRVLKLSNQGRLPLALDAPASVQVQDAQRWRLSGARLRALGARLNIEQLARRGALWSSQGQLSAVSPSEWLKKFNLASPLDGPLLLGADWRVQDSQGRLTLRREAGDVWPAGQSARPLRLEQAQLQFTVSPQRWQAQAQLRSAHLGRLDANGDWRPAANGLPNAQSPLRLAVNADAPDLAAWATWLPPGMRVGGRLAANVSVEGSLAAPRWRGALKGEALALSRPADGLALENGQLRASLQDELVKLDTLSLRDRQGGELSLSGQANWRRPGSAQFTLNVRKLAALSHPSRSLSVSGQAQLRQQGSGLLLSGGFTVDQGRITLPDSDTPSLGDDVVIVGRPRAEPDAPLAIPVAVALDLDLGEQFRLSGKGLDVKLAGRLRLAADAGQAPRATGAVRVVSGHYAAYGQRLDISRGVLTFVRRLDDPGLDVLAVRKGLSVEPGVEISGTAQAPRVQLVSTPELPDSEKLSWLVLGRSATALRGGETDLLFSAASTLLGSSGALGIQQQLAARLGLDELSVGAASNRPTVQSSKTVASRNPLDNQVVTLGKRLASGLYLGYEQSLTGVGQAVKLTWEWSRQWSMVLRAGEQSALDVVYGRGFD</sequence>
<feature type="domain" description="Translocation and assembly module TamB C-terminal" evidence="6">
    <location>
        <begin position="930"/>
        <end position="1275"/>
    </location>
</feature>
<dbReference type="GO" id="GO:0005886">
    <property type="term" value="C:plasma membrane"/>
    <property type="evidence" value="ECO:0007669"/>
    <property type="project" value="InterPro"/>
</dbReference>
<evidence type="ECO:0000313" key="8">
    <source>
        <dbReference type="Proteomes" id="UP000247555"/>
    </source>
</evidence>
<keyword evidence="3" id="KW-1133">Transmembrane helix</keyword>
<dbReference type="PANTHER" id="PTHR36985:SF1">
    <property type="entry name" value="TRANSLOCATION AND ASSEMBLY MODULE SUBUNIT TAMB"/>
    <property type="match status" value="1"/>
</dbReference>
<feature type="compositionally biased region" description="Pro residues" evidence="5">
    <location>
        <begin position="7"/>
        <end position="20"/>
    </location>
</feature>
<evidence type="ECO:0000256" key="5">
    <source>
        <dbReference type="SAM" id="MobiDB-lite"/>
    </source>
</evidence>
<dbReference type="GO" id="GO:0097347">
    <property type="term" value="C:TAM protein secretion complex"/>
    <property type="evidence" value="ECO:0007669"/>
    <property type="project" value="TreeGrafter"/>
</dbReference>